<dbReference type="GO" id="GO:0016872">
    <property type="term" value="F:intramolecular lyase activity"/>
    <property type="evidence" value="ECO:0007669"/>
    <property type="project" value="InterPro"/>
</dbReference>
<comment type="pathway">
    <text evidence="2">Carotenoid biosynthesis.</text>
</comment>
<evidence type="ECO:0000256" key="3">
    <source>
        <dbReference type="ARBA" id="ARBA00022692"/>
    </source>
</evidence>
<dbReference type="Pfam" id="PF18916">
    <property type="entry name" value="Lycopene_cyc"/>
    <property type="match status" value="1"/>
</dbReference>
<evidence type="ECO:0000256" key="7">
    <source>
        <dbReference type="ARBA" id="ARBA00023235"/>
    </source>
</evidence>
<dbReference type="GO" id="GO:0016117">
    <property type="term" value="P:carotenoid biosynthetic process"/>
    <property type="evidence" value="ECO:0007669"/>
    <property type="project" value="UniProtKB-KW"/>
</dbReference>
<evidence type="ECO:0000256" key="2">
    <source>
        <dbReference type="ARBA" id="ARBA00004829"/>
    </source>
</evidence>
<keyword evidence="6 8" id="KW-0472">Membrane</keyword>
<dbReference type="PATRIC" id="fig|145458.7.peg.455"/>
<keyword evidence="12" id="KW-1185">Reference proteome</keyword>
<feature type="transmembrane region" description="Helical" evidence="8">
    <location>
        <begin position="29"/>
        <end position="57"/>
    </location>
</feature>
<accession>A0A0C5B8H5</accession>
<reference evidence="10 12" key="1">
    <citation type="submission" date="2015-04" db="EMBL/GenBank/DDBJ databases">
        <title>Draft genome sequence of Rathayibacter toxicus strain FH-142 (AKA 70134 or CS 32), a Western Australian isolate.</title>
        <authorList>
            <consortium name="Consortium for Microbial Forensics and Genomics (microFORGE)"/>
            <person name="Knight B.M."/>
            <person name="Roberts D.P."/>
            <person name="Lin D."/>
            <person name="Hari K."/>
            <person name="Fletcher J."/>
            <person name="Melcher U."/>
            <person name="Blagden T."/>
            <person name="Luster D.G."/>
            <person name="Sechler A.J."/>
            <person name="Schneider W.L."/>
            <person name="Winegar R.A."/>
        </authorList>
    </citation>
    <scope>NUCLEOTIDE SEQUENCE [LARGE SCALE GENOMIC DNA]</scope>
    <source>
        <strain evidence="10 12">FH142</strain>
    </source>
</reference>
<comment type="subcellular location">
    <subcellularLocation>
        <location evidence="1">Membrane</location>
        <topology evidence="1">Multi-pass membrane protein</topology>
    </subcellularLocation>
</comment>
<dbReference type="EMBL" id="LBFI01000024">
    <property type="protein sequence ID" value="KKM46060.1"/>
    <property type="molecule type" value="Genomic_DNA"/>
</dbReference>
<feature type="domain" description="Lycopene cyclase" evidence="9">
    <location>
        <begin position="2"/>
        <end position="93"/>
    </location>
</feature>
<evidence type="ECO:0000259" key="9">
    <source>
        <dbReference type="Pfam" id="PF18916"/>
    </source>
</evidence>
<dbReference type="GeneID" id="93667982"/>
<reference evidence="11 13" key="2">
    <citation type="submission" date="2018-02" db="EMBL/GenBank/DDBJ databases">
        <title>Bacteriophage NCPPB3778 and a type I-E CRISPR drive the evolution of the US Biological Select Agent, Rathayibacter toxicus.</title>
        <authorList>
            <person name="Davis E.W.II."/>
            <person name="Tabima J.F."/>
            <person name="Weisberg A.J."/>
            <person name="Lopes L.D."/>
            <person name="Wiseman M.S."/>
            <person name="Wiseman M.S."/>
            <person name="Pupko T."/>
            <person name="Belcher M.S."/>
            <person name="Sechler A.J."/>
            <person name="Tancos M.A."/>
            <person name="Schroeder B.K."/>
            <person name="Murray T.D."/>
            <person name="Luster D.G."/>
            <person name="Schneider W.L."/>
            <person name="Rogers E."/>
            <person name="Andreote F.D."/>
            <person name="Grunwald N.J."/>
            <person name="Putnam M.L."/>
            <person name="Chang J.H."/>
        </authorList>
    </citation>
    <scope>NUCLEOTIDE SEQUENCE [LARGE SCALE GENOMIC DNA]</scope>
    <source>
        <strain evidence="11 13">FH99</strain>
    </source>
</reference>
<keyword evidence="5 8" id="KW-1133">Transmembrane helix</keyword>
<evidence type="ECO:0000256" key="8">
    <source>
        <dbReference type="SAM" id="Phobius"/>
    </source>
</evidence>
<name>A0A0C5B8H5_9MICO</name>
<protein>
    <submittedName>
        <fullName evidence="11">Lycopene cyclase domain-containing protein</fullName>
    </submittedName>
</protein>
<dbReference type="KEGG" id="rtx:TI83_01910"/>
<evidence type="ECO:0000313" key="13">
    <source>
        <dbReference type="Proteomes" id="UP000237966"/>
    </source>
</evidence>
<dbReference type="GO" id="GO:0016020">
    <property type="term" value="C:membrane"/>
    <property type="evidence" value="ECO:0007669"/>
    <property type="project" value="UniProtKB-SubCell"/>
</dbReference>
<dbReference type="RefSeq" id="WP_027692702.1">
    <property type="nucleotide sequence ID" value="NZ_CP010848.1"/>
</dbReference>
<keyword evidence="4" id="KW-0125">Carotenoid biosynthesis</keyword>
<evidence type="ECO:0000313" key="10">
    <source>
        <dbReference type="EMBL" id="KKM46060.1"/>
    </source>
</evidence>
<dbReference type="Proteomes" id="UP000052979">
    <property type="component" value="Unassembled WGS sequence"/>
</dbReference>
<dbReference type="GO" id="GO:0045436">
    <property type="term" value="F:lycopene beta cyclase activity"/>
    <property type="evidence" value="ECO:0007669"/>
    <property type="project" value="UniProtKB-ARBA"/>
</dbReference>
<keyword evidence="7" id="KW-0413">Isomerase</keyword>
<evidence type="ECO:0000256" key="6">
    <source>
        <dbReference type="ARBA" id="ARBA00023136"/>
    </source>
</evidence>
<evidence type="ECO:0000256" key="1">
    <source>
        <dbReference type="ARBA" id="ARBA00004141"/>
    </source>
</evidence>
<sequence length="102" mass="10722">MTYALLTAVFLAAVLVVFVIALRRGALQAVVILGSVVVLLALTAVFDNVMIGVGRLVAYDDGLISGIRIGVAPVEDFAYAIAAALALPALWELLPSSREPER</sequence>
<evidence type="ECO:0000313" key="11">
    <source>
        <dbReference type="EMBL" id="PPI16149.1"/>
    </source>
</evidence>
<dbReference type="KEGG" id="rtc:APU90_04575"/>
<dbReference type="InterPro" id="IPR017825">
    <property type="entry name" value="Lycopene_cyclase_dom"/>
</dbReference>
<gene>
    <name evidence="11" type="ORF">C5C51_01670</name>
    <name evidence="10" type="ORF">VT73_02920</name>
</gene>
<dbReference type="eggNOG" id="ENOG503334T">
    <property type="taxonomic scope" value="Bacteria"/>
</dbReference>
<dbReference type="STRING" id="145458.APU90_04575"/>
<proteinExistence type="predicted"/>
<keyword evidence="3 8" id="KW-0812">Transmembrane</keyword>
<dbReference type="Proteomes" id="UP000237966">
    <property type="component" value="Unassembled WGS sequence"/>
</dbReference>
<dbReference type="AlphaFoldDB" id="A0A0C5B8H5"/>
<evidence type="ECO:0000256" key="5">
    <source>
        <dbReference type="ARBA" id="ARBA00022989"/>
    </source>
</evidence>
<dbReference type="EMBL" id="PSWU01000004">
    <property type="protein sequence ID" value="PPI16149.1"/>
    <property type="molecule type" value="Genomic_DNA"/>
</dbReference>
<organism evidence="10 12">
    <name type="scientific">Rathayibacter toxicus</name>
    <dbReference type="NCBI Taxonomy" id="145458"/>
    <lineage>
        <taxon>Bacteria</taxon>
        <taxon>Bacillati</taxon>
        <taxon>Actinomycetota</taxon>
        <taxon>Actinomycetes</taxon>
        <taxon>Micrococcales</taxon>
        <taxon>Microbacteriaceae</taxon>
        <taxon>Rathayibacter</taxon>
    </lineage>
</organism>
<dbReference type="NCBIfam" id="TIGR03462">
    <property type="entry name" value="CarR_dom_SF"/>
    <property type="match status" value="1"/>
</dbReference>
<evidence type="ECO:0000313" key="12">
    <source>
        <dbReference type="Proteomes" id="UP000052979"/>
    </source>
</evidence>
<comment type="caution">
    <text evidence="10">The sequence shown here is derived from an EMBL/GenBank/DDBJ whole genome shotgun (WGS) entry which is preliminary data.</text>
</comment>
<feature type="transmembrane region" description="Helical" evidence="8">
    <location>
        <begin position="6"/>
        <end position="22"/>
    </location>
</feature>
<dbReference type="OrthoDB" id="4411839at2"/>
<evidence type="ECO:0000256" key="4">
    <source>
        <dbReference type="ARBA" id="ARBA00022746"/>
    </source>
</evidence>